<name>A0ABS0J7G0_9BACT</name>
<protein>
    <recommendedName>
        <fullName evidence="5">Hydrogenase maturation factor HypA</fullName>
    </recommendedName>
</protein>
<dbReference type="PANTHER" id="PTHR34535:SF3">
    <property type="entry name" value="HYDROGENASE MATURATION FACTOR HYPA"/>
    <property type="match status" value="1"/>
</dbReference>
<keyword evidence="3 5" id="KW-0479">Metal-binding</keyword>
<dbReference type="PROSITE" id="PS01249">
    <property type="entry name" value="HYPA"/>
    <property type="match status" value="1"/>
</dbReference>
<comment type="caution">
    <text evidence="5">Lacks conserved residue(s) required for the propagation of feature annotation.</text>
</comment>
<feature type="binding site" evidence="5">
    <location>
        <position position="70"/>
    </location>
    <ligand>
        <name>Zn(2+)</name>
        <dbReference type="ChEBI" id="CHEBI:29105"/>
    </ligand>
</feature>
<feature type="binding site" evidence="5">
    <location>
        <position position="89"/>
    </location>
    <ligand>
        <name>Zn(2+)</name>
        <dbReference type="ChEBI" id="CHEBI:29105"/>
    </ligand>
</feature>
<evidence type="ECO:0000313" key="7">
    <source>
        <dbReference type="Proteomes" id="UP001194469"/>
    </source>
</evidence>
<reference evidence="6 7" key="1">
    <citation type="submission" date="2019-08" db="EMBL/GenBank/DDBJ databases">
        <authorList>
            <person name="Luo N."/>
        </authorList>
    </citation>
    <scope>NUCLEOTIDE SEQUENCE [LARGE SCALE GENOMIC DNA]</scope>
    <source>
        <strain evidence="6 7">NCIMB 9442</strain>
    </source>
</reference>
<evidence type="ECO:0000256" key="5">
    <source>
        <dbReference type="HAMAP-Rule" id="MF_00213"/>
    </source>
</evidence>
<dbReference type="HAMAP" id="MF_00213">
    <property type="entry name" value="HypA_HybF"/>
    <property type="match status" value="1"/>
</dbReference>
<keyword evidence="4 5" id="KW-0862">Zinc</keyword>
<dbReference type="PIRSF" id="PIRSF004761">
    <property type="entry name" value="Hydrgn_mat_HypA"/>
    <property type="match status" value="1"/>
</dbReference>
<feature type="binding site" evidence="5">
    <location>
        <position position="92"/>
    </location>
    <ligand>
        <name>Zn(2+)</name>
        <dbReference type="ChEBI" id="CHEBI:29105"/>
    </ligand>
</feature>
<comment type="function">
    <text evidence="5">Involved in the maturation of [NiFe] hydrogenases. Required for nickel insertion into the metal center of the hydrogenase.</text>
</comment>
<evidence type="ECO:0000256" key="2">
    <source>
        <dbReference type="ARBA" id="ARBA00022596"/>
    </source>
</evidence>
<dbReference type="Proteomes" id="UP001194469">
    <property type="component" value="Unassembled WGS sequence"/>
</dbReference>
<accession>A0ABS0J7G0</accession>
<sequence>MSVASSVISIVQEELAKHSATRLLLVRVRFGALANLVPEAMEFAFEAMTIGTDFEGAKLELAMAPVKLQCGGCGKEFEPQGKELLFAPCPACGEEAGHHVLAGRELYVEHIEAE</sequence>
<dbReference type="PANTHER" id="PTHR34535">
    <property type="entry name" value="HYDROGENASE MATURATION FACTOR HYPA"/>
    <property type="match status" value="1"/>
</dbReference>
<evidence type="ECO:0000313" key="6">
    <source>
        <dbReference type="EMBL" id="MBG3878331.1"/>
    </source>
</evidence>
<proteinExistence type="inferred from homology"/>
<keyword evidence="7" id="KW-1185">Reference proteome</keyword>
<comment type="caution">
    <text evidence="6">The sequence shown here is derived from an EMBL/GenBank/DDBJ whole genome shotgun (WGS) entry which is preliminary data.</text>
</comment>
<feature type="binding site" evidence="5">
    <location>
        <position position="73"/>
    </location>
    <ligand>
        <name>Zn(2+)</name>
        <dbReference type="ChEBI" id="CHEBI:29105"/>
    </ligand>
</feature>
<organism evidence="6 7">
    <name type="scientific">Nitratidesulfovibrio oxamicus</name>
    <dbReference type="NCBI Taxonomy" id="32016"/>
    <lineage>
        <taxon>Bacteria</taxon>
        <taxon>Pseudomonadati</taxon>
        <taxon>Thermodesulfobacteriota</taxon>
        <taxon>Desulfovibrionia</taxon>
        <taxon>Desulfovibrionales</taxon>
        <taxon>Desulfovibrionaceae</taxon>
        <taxon>Nitratidesulfovibrio</taxon>
    </lineage>
</organism>
<gene>
    <name evidence="5" type="primary">hypA</name>
    <name evidence="6" type="ORF">FVW20_15255</name>
</gene>
<dbReference type="Gene3D" id="3.30.2320.80">
    <property type="match status" value="1"/>
</dbReference>
<evidence type="ECO:0000256" key="4">
    <source>
        <dbReference type="ARBA" id="ARBA00022833"/>
    </source>
</evidence>
<comment type="similarity">
    <text evidence="1 5">Belongs to the HypA/HybF family.</text>
</comment>
<dbReference type="InterPro" id="IPR020538">
    <property type="entry name" value="Hydgase_Ni_incorp_HypA/HybF_CS"/>
</dbReference>
<dbReference type="Pfam" id="PF01155">
    <property type="entry name" value="HypA"/>
    <property type="match status" value="1"/>
</dbReference>
<dbReference type="InterPro" id="IPR000688">
    <property type="entry name" value="HypA/HybF"/>
</dbReference>
<evidence type="ECO:0000256" key="1">
    <source>
        <dbReference type="ARBA" id="ARBA00010748"/>
    </source>
</evidence>
<evidence type="ECO:0000256" key="3">
    <source>
        <dbReference type="ARBA" id="ARBA00022723"/>
    </source>
</evidence>
<dbReference type="EMBL" id="VRYY01000550">
    <property type="protein sequence ID" value="MBG3878331.1"/>
    <property type="molecule type" value="Genomic_DNA"/>
</dbReference>
<dbReference type="RefSeq" id="WP_015946780.1">
    <property type="nucleotide sequence ID" value="NZ_VRYY01000550.1"/>
</dbReference>
<keyword evidence="2 5" id="KW-0533">Nickel</keyword>